<dbReference type="AlphaFoldDB" id="A0A2A2I3X6"/>
<sequence>MQDEPAAMERLCQVVRVRGFRLEALAMGRDAGRLTLAFTATGQRSPAMLQSQLEKLISVESVTCAPPESARQTA</sequence>
<evidence type="ECO:0000313" key="1">
    <source>
        <dbReference type="EMBL" id="PAV25835.1"/>
    </source>
</evidence>
<dbReference type="Pfam" id="PF13710">
    <property type="entry name" value="ACT_5"/>
    <property type="match status" value="1"/>
</dbReference>
<dbReference type="EMBL" id="NMPM01000048">
    <property type="protein sequence ID" value="PAV25835.1"/>
    <property type="molecule type" value="Genomic_DNA"/>
</dbReference>
<dbReference type="Gene3D" id="3.30.70.260">
    <property type="match status" value="1"/>
</dbReference>
<proteinExistence type="predicted"/>
<dbReference type="OrthoDB" id="6198158at2"/>
<comment type="caution">
    <text evidence="1">The sequence shown here is derived from an EMBL/GenBank/DDBJ whole genome shotgun (WGS) entry which is preliminary data.</text>
</comment>
<keyword evidence="2" id="KW-1185">Reference proteome</keyword>
<protein>
    <submittedName>
        <fullName evidence="1">Acetolactate synthase</fullName>
    </submittedName>
</protein>
<accession>A0A2A2I3X6</accession>
<dbReference type="SUPFAM" id="SSF55021">
    <property type="entry name" value="ACT-like"/>
    <property type="match status" value="1"/>
</dbReference>
<dbReference type="Proteomes" id="UP000218332">
    <property type="component" value="Unassembled WGS sequence"/>
</dbReference>
<name>A0A2A2I3X6_9GAMM</name>
<evidence type="ECO:0000313" key="2">
    <source>
        <dbReference type="Proteomes" id="UP000218332"/>
    </source>
</evidence>
<gene>
    <name evidence="1" type="ORF">CF392_09120</name>
</gene>
<reference evidence="1 2" key="1">
    <citation type="submission" date="2017-07" db="EMBL/GenBank/DDBJ databases">
        <title>Tamlnaduibacter salinus (Mi-7) genome sequencing.</title>
        <authorList>
            <person name="Verma A."/>
            <person name="Krishnamurthi S."/>
        </authorList>
    </citation>
    <scope>NUCLEOTIDE SEQUENCE [LARGE SCALE GENOMIC DNA]</scope>
    <source>
        <strain evidence="1 2">Mi-7</strain>
    </source>
</reference>
<dbReference type="InterPro" id="IPR045865">
    <property type="entry name" value="ACT-like_dom_sf"/>
</dbReference>
<organism evidence="1 2">
    <name type="scientific">Tamilnaduibacter salinus</name>
    <dbReference type="NCBI Taxonomy" id="1484056"/>
    <lineage>
        <taxon>Bacteria</taxon>
        <taxon>Pseudomonadati</taxon>
        <taxon>Pseudomonadota</taxon>
        <taxon>Gammaproteobacteria</taxon>
        <taxon>Pseudomonadales</taxon>
        <taxon>Marinobacteraceae</taxon>
        <taxon>Tamilnaduibacter</taxon>
    </lineage>
</organism>